<dbReference type="AlphaFoldDB" id="A0AAD5GBY7"/>
<dbReference type="Proteomes" id="UP001206925">
    <property type="component" value="Unassembled WGS sequence"/>
</dbReference>
<evidence type="ECO:0000313" key="2">
    <source>
        <dbReference type="EMBL" id="KAI7736885.1"/>
    </source>
</evidence>
<keyword evidence="1" id="KW-0175">Coiled coil</keyword>
<sequence length="310" mass="35938">MDLPQELDDYLRESLEYSLGHHVSTTTLEFNIQFSEETQRHIRDQCFALKWKLKEKDRIIECIRAESSMNAQALKKFAEENRKLIIEHDDLVTRSEEWEDECLSYERDIEALMDFGNQAHERAEEAECRVRCLQDETSKLWEELQSFKQVSEEECTENFLIDTLISSLVNREEVASASHSFLEANIGVDECEKMLKIWDSLTPSAHHILALASEVKNLQNDKDMLRMNLIKAEEEVEALFDENNTLDEEYTRLTNLLDSEGIHVSGSIKNFKRKSSNSMVEKNNNFSDAAGSPRKLLSRCYITQSPCNLI</sequence>
<comment type="caution">
    <text evidence="2">The sequence shown here is derived from an EMBL/GenBank/DDBJ whole genome shotgun (WGS) entry which is preliminary data.</text>
</comment>
<evidence type="ECO:0000256" key="1">
    <source>
        <dbReference type="SAM" id="Coils"/>
    </source>
</evidence>
<protein>
    <submittedName>
        <fullName evidence="2">Uncharacterized protein</fullName>
    </submittedName>
</protein>
<reference evidence="2" key="1">
    <citation type="submission" date="2022-06" db="EMBL/GenBank/DDBJ databases">
        <title>Uncovering the hologenomic basis of an extraordinary plant invasion.</title>
        <authorList>
            <person name="Bieker V.C."/>
            <person name="Martin M.D."/>
            <person name="Gilbert T."/>
            <person name="Hodgins K."/>
            <person name="Battlay P."/>
            <person name="Petersen B."/>
            <person name="Wilson J."/>
        </authorList>
    </citation>
    <scope>NUCLEOTIDE SEQUENCE</scope>
    <source>
        <strain evidence="2">AA19_3_7</strain>
        <tissue evidence="2">Leaf</tissue>
    </source>
</reference>
<keyword evidence="3" id="KW-1185">Reference proteome</keyword>
<name>A0AAD5GBY7_AMBAR</name>
<dbReference type="PANTHER" id="PTHR35689">
    <property type="entry name" value="EARLY ENDOSOME ANTIGEN"/>
    <property type="match status" value="1"/>
</dbReference>
<feature type="coiled-coil region" evidence="1">
    <location>
        <begin position="208"/>
        <end position="256"/>
    </location>
</feature>
<accession>A0AAD5GBY7</accession>
<dbReference type="PANTHER" id="PTHR35689:SF1">
    <property type="entry name" value="EARLY ENDOSOME ANTIGEN"/>
    <property type="match status" value="1"/>
</dbReference>
<evidence type="ECO:0000313" key="3">
    <source>
        <dbReference type="Proteomes" id="UP001206925"/>
    </source>
</evidence>
<gene>
    <name evidence="2" type="ORF">M8C21_033386</name>
</gene>
<dbReference type="EMBL" id="JAMZMK010009170">
    <property type="protein sequence ID" value="KAI7736885.1"/>
    <property type="molecule type" value="Genomic_DNA"/>
</dbReference>
<organism evidence="2 3">
    <name type="scientific">Ambrosia artemisiifolia</name>
    <name type="common">Common ragweed</name>
    <dbReference type="NCBI Taxonomy" id="4212"/>
    <lineage>
        <taxon>Eukaryota</taxon>
        <taxon>Viridiplantae</taxon>
        <taxon>Streptophyta</taxon>
        <taxon>Embryophyta</taxon>
        <taxon>Tracheophyta</taxon>
        <taxon>Spermatophyta</taxon>
        <taxon>Magnoliopsida</taxon>
        <taxon>eudicotyledons</taxon>
        <taxon>Gunneridae</taxon>
        <taxon>Pentapetalae</taxon>
        <taxon>asterids</taxon>
        <taxon>campanulids</taxon>
        <taxon>Asterales</taxon>
        <taxon>Asteraceae</taxon>
        <taxon>Asteroideae</taxon>
        <taxon>Heliantheae alliance</taxon>
        <taxon>Heliantheae</taxon>
        <taxon>Ambrosia</taxon>
    </lineage>
</organism>
<proteinExistence type="predicted"/>